<dbReference type="EMBL" id="AJFE02053353">
    <property type="status" value="NOT_ANNOTATED_CDS"/>
    <property type="molecule type" value="Genomic_DNA"/>
</dbReference>
<sequence>GYGAVIEGTDVQNAIVSISASSTTEVAMHTSTSSVTKSYISSETSDKQKWDTYPATPRAHEVSEIYVTTVYPPEEENGEGVQLVHRFSEPEITLIIFGVMAGVIGTILLIYYSICRLIKKSPSDVKPLPSPDTDVPLSSVEIENPETSDQ</sequence>
<dbReference type="AlphaFoldDB" id="A0A2R9CCY8"/>
<keyword evidence="13" id="KW-1185">Reference proteome</keyword>
<protein>
    <recommendedName>
        <fullName evidence="9">Glycophorin</fullName>
    </recommendedName>
</protein>
<keyword evidence="3 11" id="KW-0812">Transmembrane</keyword>
<reference evidence="12 13" key="1">
    <citation type="journal article" date="2012" name="Nature">
        <title>The bonobo genome compared with the chimpanzee and human genomes.</title>
        <authorList>
            <person name="Prufer K."/>
            <person name="Munch K."/>
            <person name="Hellmann I."/>
            <person name="Akagi K."/>
            <person name="Miller J.R."/>
            <person name="Walenz B."/>
            <person name="Koren S."/>
            <person name="Sutton G."/>
            <person name="Kodira C."/>
            <person name="Winer R."/>
            <person name="Knight J.R."/>
            <person name="Mullikin J.C."/>
            <person name="Meader S.J."/>
            <person name="Ponting C.P."/>
            <person name="Lunter G."/>
            <person name="Higashino S."/>
            <person name="Hobolth A."/>
            <person name="Dutheil J."/>
            <person name="Karakoc E."/>
            <person name="Alkan C."/>
            <person name="Sajjadian S."/>
            <person name="Catacchio C.R."/>
            <person name="Ventura M."/>
            <person name="Marques-Bonet T."/>
            <person name="Eichler E.E."/>
            <person name="Andre C."/>
            <person name="Atencia R."/>
            <person name="Mugisha L."/>
            <person name="Junhold J."/>
            <person name="Patterson N."/>
            <person name="Siebauer M."/>
            <person name="Good J.M."/>
            <person name="Fischer A."/>
            <person name="Ptak S.E."/>
            <person name="Lachmann M."/>
            <person name="Symer D.E."/>
            <person name="Mailund T."/>
            <person name="Schierup M.H."/>
            <person name="Andres A.M."/>
            <person name="Kelso J."/>
            <person name="Paabo S."/>
        </authorList>
    </citation>
    <scope>NUCLEOTIDE SEQUENCE [LARGE SCALE GENOMIC DNA]</scope>
</reference>
<dbReference type="InterPro" id="IPR049535">
    <property type="entry name" value="GYPA_B"/>
</dbReference>
<evidence type="ECO:0000313" key="12">
    <source>
        <dbReference type="Ensembl" id="ENSPPAP00000039734.1"/>
    </source>
</evidence>
<feature type="transmembrane region" description="Helical" evidence="11">
    <location>
        <begin position="92"/>
        <end position="114"/>
    </location>
</feature>
<name>A0A2R9CCY8_PANPA</name>
<dbReference type="PANTHER" id="PTHR13813">
    <property type="entry name" value="GLYCOPHORIN"/>
    <property type="match status" value="1"/>
</dbReference>
<proteinExistence type="predicted"/>
<dbReference type="GeneTree" id="ENSGT00550000075214"/>
<dbReference type="InterPro" id="IPR001195">
    <property type="entry name" value="Glycophorin"/>
</dbReference>
<evidence type="ECO:0000256" key="3">
    <source>
        <dbReference type="ARBA" id="ARBA00022692"/>
    </source>
</evidence>
<keyword evidence="5 9" id="KW-0730">Sialic acid</keyword>
<dbReference type="Bgee" id="ENSPPAG00000042526">
    <property type="expression patterns" value="Expressed in placenta and 1 other cell type or tissue"/>
</dbReference>
<accession>A0A2R9CCY8</accession>
<dbReference type="Ensembl" id="ENSPPAT00000062646.1">
    <property type="protein sequence ID" value="ENSPPAP00000039734.1"/>
    <property type="gene ID" value="ENSPPAG00000042526.1"/>
</dbReference>
<keyword evidence="7 9" id="KW-0472">Membrane</keyword>
<dbReference type="PANTHER" id="PTHR13813:SF3">
    <property type="entry name" value="GLYCOPHORIN-A"/>
    <property type="match status" value="1"/>
</dbReference>
<evidence type="ECO:0000256" key="7">
    <source>
        <dbReference type="ARBA" id="ARBA00023136"/>
    </source>
</evidence>
<dbReference type="GO" id="GO:0005886">
    <property type="term" value="C:plasma membrane"/>
    <property type="evidence" value="ECO:0007669"/>
    <property type="project" value="UniProtKB-SubCell"/>
</dbReference>
<evidence type="ECO:0000256" key="6">
    <source>
        <dbReference type="ARBA" id="ARBA00022989"/>
    </source>
</evidence>
<dbReference type="InterPro" id="IPR018938">
    <property type="entry name" value="Glycophorin_CS"/>
</dbReference>
<keyword evidence="2" id="KW-1003">Cell membrane</keyword>
<reference evidence="12" key="3">
    <citation type="submission" date="2025-09" db="UniProtKB">
        <authorList>
            <consortium name="Ensembl"/>
        </authorList>
    </citation>
    <scope>IDENTIFICATION</scope>
</reference>
<evidence type="ECO:0000256" key="4">
    <source>
        <dbReference type="ARBA" id="ARBA00022729"/>
    </source>
</evidence>
<dbReference type="Proteomes" id="UP000240080">
    <property type="component" value="Chromosome 4"/>
</dbReference>
<dbReference type="EMBL" id="AJFE02053352">
    <property type="status" value="NOT_ANNOTATED_CDS"/>
    <property type="molecule type" value="Genomic_DNA"/>
</dbReference>
<comment type="subcellular location">
    <subcellularLocation>
        <location evidence="1">Cell membrane</location>
        <topology evidence="1">Single-pass type I membrane protein</topology>
    </subcellularLocation>
</comment>
<dbReference type="EMBL" id="AJFE02053354">
    <property type="status" value="NOT_ANNOTATED_CDS"/>
    <property type="molecule type" value="Genomic_DNA"/>
</dbReference>
<dbReference type="PIRSF" id="PIRSF002466">
    <property type="entry name" value="Glycophorin"/>
    <property type="match status" value="1"/>
</dbReference>
<evidence type="ECO:0000256" key="2">
    <source>
        <dbReference type="ARBA" id="ARBA00022475"/>
    </source>
</evidence>
<dbReference type="FunFam" id="1.20.5.70:FF:000001">
    <property type="entry name" value="Glycophorin B"/>
    <property type="match status" value="1"/>
</dbReference>
<gene>
    <name evidence="12" type="primary">GYPA</name>
</gene>
<evidence type="ECO:0000256" key="8">
    <source>
        <dbReference type="ARBA" id="ARBA00023180"/>
    </source>
</evidence>
<evidence type="ECO:0000256" key="5">
    <source>
        <dbReference type="ARBA" id="ARBA00022981"/>
    </source>
</evidence>
<dbReference type="GO" id="GO:0170014">
    <property type="term" value="C:ankyrin-1 complex"/>
    <property type="evidence" value="ECO:0007669"/>
    <property type="project" value="UniProtKB-ARBA"/>
</dbReference>
<organism evidence="12 13">
    <name type="scientific">Pan paniscus</name>
    <name type="common">Pygmy chimpanzee</name>
    <name type="synonym">Bonobo</name>
    <dbReference type="NCBI Taxonomy" id="9597"/>
    <lineage>
        <taxon>Eukaryota</taxon>
        <taxon>Metazoa</taxon>
        <taxon>Chordata</taxon>
        <taxon>Craniata</taxon>
        <taxon>Vertebrata</taxon>
        <taxon>Euteleostomi</taxon>
        <taxon>Mammalia</taxon>
        <taxon>Eutheria</taxon>
        <taxon>Euarchontoglires</taxon>
        <taxon>Primates</taxon>
        <taxon>Haplorrhini</taxon>
        <taxon>Catarrhini</taxon>
        <taxon>Hominidae</taxon>
        <taxon>Pan</taxon>
    </lineage>
</organism>
<evidence type="ECO:0000313" key="13">
    <source>
        <dbReference type="Proteomes" id="UP000240080"/>
    </source>
</evidence>
<keyword evidence="4" id="KW-0732">Signal</keyword>
<evidence type="ECO:0000256" key="9">
    <source>
        <dbReference type="PIRNR" id="PIRNR002466"/>
    </source>
</evidence>
<reference evidence="12" key="2">
    <citation type="submission" date="2025-08" db="UniProtKB">
        <authorList>
            <consortium name="Ensembl"/>
        </authorList>
    </citation>
    <scope>IDENTIFICATION</scope>
</reference>
<evidence type="ECO:0000256" key="1">
    <source>
        <dbReference type="ARBA" id="ARBA00004251"/>
    </source>
</evidence>
<dbReference type="EMBL" id="AJFE02053351">
    <property type="status" value="NOT_ANNOTATED_CDS"/>
    <property type="molecule type" value="Genomic_DNA"/>
</dbReference>
<evidence type="ECO:0000256" key="10">
    <source>
        <dbReference type="SAM" id="MobiDB-lite"/>
    </source>
</evidence>
<keyword evidence="8 9" id="KW-0325">Glycoprotein</keyword>
<keyword evidence="6 11" id="KW-1133">Transmembrane helix</keyword>
<dbReference type="STRING" id="9597.ENSPPAP00000039734"/>
<feature type="region of interest" description="Disordered" evidence="10">
    <location>
        <begin position="124"/>
        <end position="150"/>
    </location>
</feature>
<evidence type="ECO:0000256" key="11">
    <source>
        <dbReference type="SAM" id="Phobius"/>
    </source>
</evidence>
<dbReference type="PROSITE" id="PS00312">
    <property type="entry name" value="GLYCOPHORIN_A"/>
    <property type="match status" value="1"/>
</dbReference>
<dbReference type="Pfam" id="PF01102">
    <property type="entry name" value="Glycophorin_A"/>
    <property type="match status" value="1"/>
</dbReference>
<dbReference type="Gene3D" id="1.20.5.70">
    <property type="match status" value="1"/>
</dbReference>